<proteinExistence type="predicted"/>
<evidence type="ECO:0000256" key="1">
    <source>
        <dbReference type="SAM" id="MobiDB-lite"/>
    </source>
</evidence>
<protein>
    <submittedName>
        <fullName evidence="4">Candidate secreted effector</fullName>
    </submittedName>
</protein>
<evidence type="ECO:0000256" key="2">
    <source>
        <dbReference type="SAM" id="SignalP"/>
    </source>
</evidence>
<evidence type="ECO:0000313" key="3">
    <source>
        <dbReference type="Proteomes" id="UP000887563"/>
    </source>
</evidence>
<name>A0A914M302_MELIC</name>
<feature type="chain" id="PRO_5038100638" evidence="2">
    <location>
        <begin position="27"/>
        <end position="148"/>
    </location>
</feature>
<sequence length="148" mass="16710">MNGITCLFASLFLIIVNLSLFTEVESFLILPGGRRGRPGRSISNQDYRTKRVVVYPKDWPPTRPGRSVPDQDVRAKRVIGPHKDKPYPLRPGRSVQDQDVRAKRVIGHPPRFGRSVPGQDVRAKRHATAMEPIIASPEKDIILERNDP</sequence>
<dbReference type="AlphaFoldDB" id="A0A914M302"/>
<keyword evidence="3" id="KW-1185">Reference proteome</keyword>
<accession>A0A914M302</accession>
<feature type="compositionally biased region" description="Basic and acidic residues" evidence="1">
    <location>
        <begin position="69"/>
        <end position="87"/>
    </location>
</feature>
<evidence type="ECO:0000313" key="4">
    <source>
        <dbReference type="WBParaSite" id="Minc3s01217g21794"/>
    </source>
</evidence>
<keyword evidence="2" id="KW-0732">Signal</keyword>
<feature type="region of interest" description="Disordered" evidence="1">
    <location>
        <begin position="56"/>
        <end position="148"/>
    </location>
</feature>
<reference evidence="4" key="1">
    <citation type="submission" date="2022-11" db="UniProtKB">
        <authorList>
            <consortium name="WormBaseParasite"/>
        </authorList>
    </citation>
    <scope>IDENTIFICATION</scope>
</reference>
<organism evidence="3 4">
    <name type="scientific">Meloidogyne incognita</name>
    <name type="common">Southern root-knot nematode worm</name>
    <name type="synonym">Oxyuris incognita</name>
    <dbReference type="NCBI Taxonomy" id="6306"/>
    <lineage>
        <taxon>Eukaryota</taxon>
        <taxon>Metazoa</taxon>
        <taxon>Ecdysozoa</taxon>
        <taxon>Nematoda</taxon>
        <taxon>Chromadorea</taxon>
        <taxon>Rhabditida</taxon>
        <taxon>Tylenchina</taxon>
        <taxon>Tylenchomorpha</taxon>
        <taxon>Tylenchoidea</taxon>
        <taxon>Meloidogynidae</taxon>
        <taxon>Meloidogyninae</taxon>
        <taxon>Meloidogyne</taxon>
        <taxon>Meloidogyne incognita group</taxon>
    </lineage>
</organism>
<dbReference type="Proteomes" id="UP000887563">
    <property type="component" value="Unplaced"/>
</dbReference>
<feature type="signal peptide" evidence="2">
    <location>
        <begin position="1"/>
        <end position="26"/>
    </location>
</feature>
<dbReference type="WBParaSite" id="Minc3s01217g21794">
    <property type="protein sequence ID" value="Minc3s01217g21794"/>
    <property type="gene ID" value="Minc3s01217g21794"/>
</dbReference>
<feature type="compositionally biased region" description="Basic and acidic residues" evidence="1">
    <location>
        <begin position="137"/>
        <end position="148"/>
    </location>
</feature>